<dbReference type="AlphaFoldDB" id="A0A3B1ATS7"/>
<evidence type="ECO:0000313" key="1">
    <source>
        <dbReference type="EMBL" id="VAW96156.1"/>
    </source>
</evidence>
<proteinExistence type="predicted"/>
<dbReference type="InterPro" id="IPR021383">
    <property type="entry name" value="DUF3015"/>
</dbReference>
<organism evidence="1">
    <name type="scientific">hydrothermal vent metagenome</name>
    <dbReference type="NCBI Taxonomy" id="652676"/>
    <lineage>
        <taxon>unclassified sequences</taxon>
        <taxon>metagenomes</taxon>
        <taxon>ecological metagenomes</taxon>
    </lineage>
</organism>
<dbReference type="EMBL" id="UOFS01000025">
    <property type="protein sequence ID" value="VAW96156.1"/>
    <property type="molecule type" value="Genomic_DNA"/>
</dbReference>
<gene>
    <name evidence="1" type="ORF">MNBD_GAMMA22-868</name>
</gene>
<sequence length="161" mass="16527">MKKLLVASILTIASISVANAAGENNVGCGLGSMVFNGKTGLPSQVLAATTNGSSGNQTFGISSGTLGCSKDGVVKSSAALSTFMAANFDKVSHDMAVGKGESLETMANLMGIAEQDKATFYKTTRENFDAIFVSEASTVKEVIASLGKVMANNEKLAPYTV</sequence>
<reference evidence="1" key="1">
    <citation type="submission" date="2018-06" db="EMBL/GenBank/DDBJ databases">
        <authorList>
            <person name="Zhirakovskaya E."/>
        </authorList>
    </citation>
    <scope>NUCLEOTIDE SEQUENCE</scope>
</reference>
<name>A0A3B1ATS7_9ZZZZ</name>
<dbReference type="Pfam" id="PF11220">
    <property type="entry name" value="DUF3015"/>
    <property type="match status" value="1"/>
</dbReference>
<accession>A0A3B1ATS7</accession>
<protein>
    <recommendedName>
        <fullName evidence="2">DUF3015 domain-containing protein</fullName>
    </recommendedName>
</protein>
<evidence type="ECO:0008006" key="2">
    <source>
        <dbReference type="Google" id="ProtNLM"/>
    </source>
</evidence>